<dbReference type="Gene3D" id="1.10.150.130">
    <property type="match status" value="1"/>
</dbReference>
<dbReference type="SUPFAM" id="SSF56349">
    <property type="entry name" value="DNA breaking-rejoining enzymes"/>
    <property type="match status" value="1"/>
</dbReference>
<dbReference type="PANTHER" id="PTHR30629:SF2">
    <property type="entry name" value="PROPHAGE INTEGRASE INTS-RELATED"/>
    <property type="match status" value="1"/>
</dbReference>
<comment type="caution">
    <text evidence="8">The sequence shown here is derived from an EMBL/GenBank/DDBJ whole genome shotgun (WGS) entry which is preliminary data.</text>
</comment>
<dbReference type="InterPro" id="IPR053876">
    <property type="entry name" value="Phage_int_M"/>
</dbReference>
<dbReference type="InterPro" id="IPR044068">
    <property type="entry name" value="CB"/>
</dbReference>
<sequence>MPLNDVAIRAAKPGPKPIKLSDERGLFLLVQPSGGKLWRLKYRIAGKEKKLSLGRYPDVALKEARERGTEARKMIAAGIDPSEKKRIDRLDATLKAATTFKAVADEYIEKCEREGRADVTVGKARWLLSLMEPTLGTRPIDEVSPAELLAALKKVEARGHLETARRMRSFASRVFRYAVATSRAAADPAAALRGALVAPKATHHAAILDAKGVGALLRAIDGYEGQPMTQLALRLAPHVFVRPGELRQAEWSEIDLERGVWKIGAEKMKMRQPHMVPLSRQAIDIFRAAHALTGRHQYVFASLYPGTRPMSENTINAALRRLGYAGDEMTAHGFRAMASTLLNESGKWNPDAIERALAHKAADGVRGAYHRGAHWAERVEMAQWWSDYLDTLRTSKATES</sequence>
<keyword evidence="9" id="KW-1185">Reference proteome</keyword>
<dbReference type="PANTHER" id="PTHR30629">
    <property type="entry name" value="PROPHAGE INTEGRASE"/>
    <property type="match status" value="1"/>
</dbReference>
<accession>A0ABY2QJC1</accession>
<name>A0ABY2QJC1_9SPHN</name>
<evidence type="ECO:0000256" key="4">
    <source>
        <dbReference type="ARBA" id="ARBA00023172"/>
    </source>
</evidence>
<dbReference type="InterPro" id="IPR011010">
    <property type="entry name" value="DNA_brk_join_enz"/>
</dbReference>
<dbReference type="EMBL" id="SSTI01000003">
    <property type="protein sequence ID" value="THG41002.1"/>
    <property type="molecule type" value="Genomic_DNA"/>
</dbReference>
<dbReference type="PROSITE" id="PS51900">
    <property type="entry name" value="CB"/>
    <property type="match status" value="1"/>
</dbReference>
<evidence type="ECO:0000256" key="5">
    <source>
        <dbReference type="PROSITE-ProRule" id="PRU01248"/>
    </source>
</evidence>
<comment type="similarity">
    <text evidence="1">Belongs to the 'phage' integrase family.</text>
</comment>
<evidence type="ECO:0000259" key="6">
    <source>
        <dbReference type="PROSITE" id="PS51898"/>
    </source>
</evidence>
<evidence type="ECO:0000259" key="7">
    <source>
        <dbReference type="PROSITE" id="PS51900"/>
    </source>
</evidence>
<dbReference type="Proteomes" id="UP000308038">
    <property type="component" value="Unassembled WGS sequence"/>
</dbReference>
<dbReference type="InterPro" id="IPR010998">
    <property type="entry name" value="Integrase_recombinase_N"/>
</dbReference>
<dbReference type="Gene3D" id="1.10.443.10">
    <property type="entry name" value="Intergrase catalytic core"/>
    <property type="match status" value="1"/>
</dbReference>
<feature type="domain" description="Core-binding (CB)" evidence="7">
    <location>
        <begin position="98"/>
        <end position="179"/>
    </location>
</feature>
<dbReference type="PROSITE" id="PS51898">
    <property type="entry name" value="TYR_RECOMBINASE"/>
    <property type="match status" value="1"/>
</dbReference>
<dbReference type="Pfam" id="PF13356">
    <property type="entry name" value="Arm-DNA-bind_3"/>
    <property type="match status" value="1"/>
</dbReference>
<organism evidence="8 9">
    <name type="scientific">Sphingomonas olei</name>
    <dbReference type="NCBI Taxonomy" id="1886787"/>
    <lineage>
        <taxon>Bacteria</taxon>
        <taxon>Pseudomonadati</taxon>
        <taxon>Pseudomonadota</taxon>
        <taxon>Alphaproteobacteria</taxon>
        <taxon>Sphingomonadales</taxon>
        <taxon>Sphingomonadaceae</taxon>
        <taxon>Sphingomonas</taxon>
    </lineage>
</organism>
<dbReference type="Pfam" id="PF00589">
    <property type="entry name" value="Phage_integrase"/>
    <property type="match status" value="1"/>
</dbReference>
<dbReference type="InterPro" id="IPR050808">
    <property type="entry name" value="Phage_Integrase"/>
</dbReference>
<dbReference type="RefSeq" id="WP_136451084.1">
    <property type="nucleotide sequence ID" value="NZ_SSTI01000003.1"/>
</dbReference>
<keyword evidence="3 5" id="KW-0238">DNA-binding</keyword>
<dbReference type="InterPro" id="IPR038488">
    <property type="entry name" value="Integrase_DNA-bd_sf"/>
</dbReference>
<evidence type="ECO:0000256" key="2">
    <source>
        <dbReference type="ARBA" id="ARBA00022908"/>
    </source>
</evidence>
<keyword evidence="4" id="KW-0233">DNA recombination</keyword>
<proteinExistence type="inferred from homology"/>
<dbReference type="InterPro" id="IPR002104">
    <property type="entry name" value="Integrase_catalytic"/>
</dbReference>
<gene>
    <name evidence="8" type="ORF">E5988_05350</name>
</gene>
<protein>
    <submittedName>
        <fullName evidence="8">DUF4102 domain-containing protein</fullName>
    </submittedName>
</protein>
<keyword evidence="2" id="KW-0229">DNA integration</keyword>
<dbReference type="InterPro" id="IPR025166">
    <property type="entry name" value="Integrase_DNA_bind_dom"/>
</dbReference>
<dbReference type="Pfam" id="PF22022">
    <property type="entry name" value="Phage_int_M"/>
    <property type="match status" value="1"/>
</dbReference>
<dbReference type="InterPro" id="IPR013762">
    <property type="entry name" value="Integrase-like_cat_sf"/>
</dbReference>
<evidence type="ECO:0000256" key="1">
    <source>
        <dbReference type="ARBA" id="ARBA00008857"/>
    </source>
</evidence>
<evidence type="ECO:0000313" key="9">
    <source>
        <dbReference type="Proteomes" id="UP000308038"/>
    </source>
</evidence>
<dbReference type="Gene3D" id="3.30.160.390">
    <property type="entry name" value="Integrase, DNA-binding domain"/>
    <property type="match status" value="1"/>
</dbReference>
<evidence type="ECO:0000256" key="3">
    <source>
        <dbReference type="ARBA" id="ARBA00023125"/>
    </source>
</evidence>
<evidence type="ECO:0000313" key="8">
    <source>
        <dbReference type="EMBL" id="THG41002.1"/>
    </source>
</evidence>
<reference evidence="8 9" key="1">
    <citation type="submission" date="2019-04" db="EMBL/GenBank/DDBJ databases">
        <title>Microbes associate with the intestines of laboratory mice.</title>
        <authorList>
            <person name="Navarre W."/>
            <person name="Wong E."/>
            <person name="Huang K.C."/>
            <person name="Tropini C."/>
            <person name="Ng K."/>
            <person name="Yu B."/>
        </authorList>
    </citation>
    <scope>NUCLEOTIDE SEQUENCE [LARGE SCALE GENOMIC DNA]</scope>
    <source>
        <strain evidence="8 9">NM83_B4-11</strain>
    </source>
</reference>
<feature type="domain" description="Tyr recombinase" evidence="6">
    <location>
        <begin position="203"/>
        <end position="386"/>
    </location>
</feature>
<dbReference type="CDD" id="cd00801">
    <property type="entry name" value="INT_P4_C"/>
    <property type="match status" value="1"/>
</dbReference>